<dbReference type="Proteomes" id="UP000499080">
    <property type="component" value="Unassembled WGS sequence"/>
</dbReference>
<sequence length="170" mass="19150">MGGQDQYDKNIIRHRERVLPSTVLFIVTDVERFLSRKQEKQEKGRERATAQKGKKESGKQSRYLIVDLQKIPLLKFPGLSVPRDCFPNYGPELLLPTPRGLFYAALLGLQGFLQKGLGSSRGRKNEEIKTTDNPFLPLSFVFGLAFVQRKGKSSASGTLEGGRLKVKRML</sequence>
<proteinExistence type="predicted"/>
<dbReference type="AlphaFoldDB" id="A0A4Y2CTR2"/>
<evidence type="ECO:0000313" key="2">
    <source>
        <dbReference type="EMBL" id="GBM06655.1"/>
    </source>
</evidence>
<reference evidence="2 3" key="1">
    <citation type="journal article" date="2019" name="Sci. Rep.">
        <title>Orb-weaving spider Araneus ventricosus genome elucidates the spidroin gene catalogue.</title>
        <authorList>
            <person name="Kono N."/>
            <person name="Nakamura H."/>
            <person name="Ohtoshi R."/>
            <person name="Moran D.A.P."/>
            <person name="Shinohara A."/>
            <person name="Yoshida Y."/>
            <person name="Fujiwara M."/>
            <person name="Mori M."/>
            <person name="Tomita M."/>
            <person name="Arakawa K."/>
        </authorList>
    </citation>
    <scope>NUCLEOTIDE SEQUENCE [LARGE SCALE GENOMIC DNA]</scope>
</reference>
<evidence type="ECO:0000256" key="1">
    <source>
        <dbReference type="SAM" id="MobiDB-lite"/>
    </source>
</evidence>
<comment type="caution">
    <text evidence="2">The sequence shown here is derived from an EMBL/GenBank/DDBJ whole genome shotgun (WGS) entry which is preliminary data.</text>
</comment>
<dbReference type="OrthoDB" id="10473652at2759"/>
<accession>A0A4Y2CTR2</accession>
<protein>
    <submittedName>
        <fullName evidence="2">Uncharacterized protein</fullName>
    </submittedName>
</protein>
<feature type="region of interest" description="Disordered" evidence="1">
    <location>
        <begin position="37"/>
        <end position="56"/>
    </location>
</feature>
<organism evidence="2 3">
    <name type="scientific">Araneus ventricosus</name>
    <name type="common">Orbweaver spider</name>
    <name type="synonym">Epeira ventricosa</name>
    <dbReference type="NCBI Taxonomy" id="182803"/>
    <lineage>
        <taxon>Eukaryota</taxon>
        <taxon>Metazoa</taxon>
        <taxon>Ecdysozoa</taxon>
        <taxon>Arthropoda</taxon>
        <taxon>Chelicerata</taxon>
        <taxon>Arachnida</taxon>
        <taxon>Araneae</taxon>
        <taxon>Araneomorphae</taxon>
        <taxon>Entelegynae</taxon>
        <taxon>Araneoidea</taxon>
        <taxon>Araneidae</taxon>
        <taxon>Araneus</taxon>
    </lineage>
</organism>
<gene>
    <name evidence="2" type="ORF">AVEN_190874_1</name>
</gene>
<evidence type="ECO:0000313" key="3">
    <source>
        <dbReference type="Proteomes" id="UP000499080"/>
    </source>
</evidence>
<keyword evidence="3" id="KW-1185">Reference proteome</keyword>
<name>A0A4Y2CTR2_ARAVE</name>
<dbReference type="EMBL" id="BGPR01000232">
    <property type="protein sequence ID" value="GBM06655.1"/>
    <property type="molecule type" value="Genomic_DNA"/>
</dbReference>